<evidence type="ECO:0000313" key="1">
    <source>
        <dbReference type="EMBL" id="MFM0442860.1"/>
    </source>
</evidence>
<organism evidence="1 2">
    <name type="scientific">Paraburkholderia strydomiana</name>
    <dbReference type="NCBI Taxonomy" id="1245417"/>
    <lineage>
        <taxon>Bacteria</taxon>
        <taxon>Pseudomonadati</taxon>
        <taxon>Pseudomonadota</taxon>
        <taxon>Betaproteobacteria</taxon>
        <taxon>Burkholderiales</taxon>
        <taxon>Burkholderiaceae</taxon>
        <taxon>Paraburkholderia</taxon>
    </lineage>
</organism>
<evidence type="ECO:0008006" key="3">
    <source>
        <dbReference type="Google" id="ProtNLM"/>
    </source>
</evidence>
<dbReference type="RefSeq" id="WP_408127309.1">
    <property type="nucleotide sequence ID" value="NZ_JAQQDH010000001.1"/>
</dbReference>
<keyword evidence="2" id="KW-1185">Reference proteome</keyword>
<dbReference type="EMBL" id="JAQQDH010000001">
    <property type="protein sequence ID" value="MFM0442860.1"/>
    <property type="molecule type" value="Genomic_DNA"/>
</dbReference>
<reference evidence="1 2" key="1">
    <citation type="journal article" date="2024" name="Chem. Sci.">
        <title>Discovery of megapolipeptins by genome mining of a Burkholderiales bacteria collection.</title>
        <authorList>
            <person name="Paulo B.S."/>
            <person name="Recchia M.J.J."/>
            <person name="Lee S."/>
            <person name="Fergusson C.H."/>
            <person name="Romanowski S.B."/>
            <person name="Hernandez A."/>
            <person name="Krull N."/>
            <person name="Liu D.Y."/>
            <person name="Cavanagh H."/>
            <person name="Bos A."/>
            <person name="Gray C.A."/>
            <person name="Murphy B.T."/>
            <person name="Linington R.G."/>
            <person name="Eustaquio A.S."/>
        </authorList>
    </citation>
    <scope>NUCLEOTIDE SEQUENCE [LARGE SCALE GENOMIC DNA]</scope>
    <source>
        <strain evidence="1 2">RL17-379-BIB-C</strain>
    </source>
</reference>
<protein>
    <recommendedName>
        <fullName evidence="3">Transposase</fullName>
    </recommendedName>
</protein>
<proteinExistence type="predicted"/>
<gene>
    <name evidence="1" type="ORF">PQR00_04615</name>
</gene>
<name>A0ABW9BYG5_9BURK</name>
<evidence type="ECO:0000313" key="2">
    <source>
        <dbReference type="Proteomes" id="UP001629288"/>
    </source>
</evidence>
<sequence length="72" mass="7927">MQSQSYHGYQVWGHSIVELEGQLQTERYAASGTITLRGKLVHASGVLGHFGSEEDTELAGLDWARAWVDAHS</sequence>
<comment type="caution">
    <text evidence="1">The sequence shown here is derived from an EMBL/GenBank/DDBJ whole genome shotgun (WGS) entry which is preliminary data.</text>
</comment>
<accession>A0ABW9BYG5</accession>
<dbReference type="Proteomes" id="UP001629288">
    <property type="component" value="Unassembled WGS sequence"/>
</dbReference>